<dbReference type="AlphaFoldDB" id="A0A846HJW3"/>
<dbReference type="EMBL" id="JTCM02000153">
    <property type="protein sequence ID" value="NEU77098.1"/>
    <property type="molecule type" value="Genomic_DNA"/>
</dbReference>
<proteinExistence type="predicted"/>
<evidence type="ECO:0000313" key="2">
    <source>
        <dbReference type="Proteomes" id="UP000031549"/>
    </source>
</evidence>
<keyword evidence="2" id="KW-1185">Reference proteome</keyword>
<gene>
    <name evidence="1" type="ORF">PI95_032515</name>
</gene>
<sequence length="48" mass="5166">MKKLTLLCLGILFSLIICLSINAAIALHSACFVASLSAIAQKCDWMLI</sequence>
<reference evidence="1 2" key="1">
    <citation type="journal article" date="2015" name="Genome Announc.">
        <title>Draft Genome Sequence of Cyanobacterium Hassallia byssoidea Strain VB512170, Isolated from Monuments in India.</title>
        <authorList>
            <person name="Singh D."/>
            <person name="Chandrababunaidu M.M."/>
            <person name="Panda A."/>
            <person name="Sen D."/>
            <person name="Bhattacharyya S."/>
            <person name="Adhikary S.P."/>
            <person name="Tripathy S."/>
        </authorList>
    </citation>
    <scope>NUCLEOTIDE SEQUENCE [LARGE SCALE GENOMIC DNA]</scope>
    <source>
        <strain evidence="1 2">VB512170</strain>
    </source>
</reference>
<protein>
    <submittedName>
        <fullName evidence="1">Uncharacterized protein</fullName>
    </submittedName>
</protein>
<name>A0A846HJW3_9CYAN</name>
<evidence type="ECO:0000313" key="1">
    <source>
        <dbReference type="EMBL" id="NEU77098.1"/>
    </source>
</evidence>
<organism evidence="1 2">
    <name type="scientific">Hassallia byssoidea VB512170</name>
    <dbReference type="NCBI Taxonomy" id="1304833"/>
    <lineage>
        <taxon>Bacteria</taxon>
        <taxon>Bacillati</taxon>
        <taxon>Cyanobacteriota</taxon>
        <taxon>Cyanophyceae</taxon>
        <taxon>Nostocales</taxon>
        <taxon>Tolypothrichaceae</taxon>
        <taxon>Hassallia</taxon>
    </lineage>
</organism>
<dbReference type="Proteomes" id="UP000031549">
    <property type="component" value="Unassembled WGS sequence"/>
</dbReference>
<comment type="caution">
    <text evidence="1">The sequence shown here is derived from an EMBL/GenBank/DDBJ whole genome shotgun (WGS) entry which is preliminary data.</text>
</comment>
<accession>A0A846HJW3</accession>